<dbReference type="Proteomes" id="UP001193734">
    <property type="component" value="Unassembled WGS sequence"/>
</dbReference>
<evidence type="ECO:0000313" key="2">
    <source>
        <dbReference type="Proteomes" id="UP001193734"/>
    </source>
</evidence>
<sequence>MAVCCGFNDLKHDLERKKQIVLFVGAGINATSDPVIDMSWNSLMDMLFSDALRFLAIEKDISTVEMNIIRQGLNKKSLDNQNKFFSDLLRINETLDYELTQQIKASIVKEILGDNYIMAIQKFLYSQCNKRLIRRKFQEAYSLKNKEKEKKTYPFYTLYTMARMIILYPYIKAVVTYNYDNFLKEAISILLESREEYFTLDELERIGKRNLVIQDVSGFVYAQEMTDDILSIYHVHGYIQPPSESFIADNNQIVLSLDEYHENEKNIYSWPTATQLHFLSHYTCILAGMSLTDPTPQRMLYFVKRSGNDDKIYYLSANGNPNIKNEQYLKAYSSIREVKNVYHAKCGLNVIYNREGYFQLYKELNTIVDNLNI</sequence>
<dbReference type="EMBL" id="JABKKE010000005">
    <property type="protein sequence ID" value="NPE13593.1"/>
    <property type="molecule type" value="Genomic_DNA"/>
</dbReference>
<dbReference type="GeneID" id="82157018"/>
<reference evidence="1 2" key="1">
    <citation type="submission" date="2020-05" db="EMBL/GenBank/DDBJ databases">
        <title>Distinct polysaccharide utilization as determinants for interspecies competition between intestinal Prevotella spp.</title>
        <authorList>
            <person name="Galvez E.J.C."/>
            <person name="Iljazovic A."/>
            <person name="Strowig T."/>
        </authorList>
    </citation>
    <scope>NUCLEOTIDE SEQUENCE [LARGE SCALE GENOMIC DNA]</scope>
    <source>
        <strain evidence="1 2">PROD</strain>
    </source>
</reference>
<dbReference type="RefSeq" id="WP_172176167.1">
    <property type="nucleotide sequence ID" value="NZ_CASGIA010000004.1"/>
</dbReference>
<accession>A0ABX2AV65</accession>
<proteinExistence type="predicted"/>
<evidence type="ECO:0000313" key="1">
    <source>
        <dbReference type="EMBL" id="NPE13593.1"/>
    </source>
</evidence>
<organism evidence="1 2">
    <name type="scientific">Xylanibacter rodentium</name>
    <dbReference type="NCBI Taxonomy" id="2736289"/>
    <lineage>
        <taxon>Bacteria</taxon>
        <taxon>Pseudomonadati</taxon>
        <taxon>Bacteroidota</taxon>
        <taxon>Bacteroidia</taxon>
        <taxon>Bacteroidales</taxon>
        <taxon>Prevotellaceae</taxon>
        <taxon>Xylanibacter</taxon>
    </lineage>
</organism>
<name>A0ABX2AV65_9BACT</name>
<keyword evidence="2" id="KW-1185">Reference proteome</keyword>
<gene>
    <name evidence="1" type="ORF">HPS55_04490</name>
</gene>
<dbReference type="Pfam" id="PF13289">
    <property type="entry name" value="SIR2_2"/>
    <property type="match status" value="1"/>
</dbReference>
<comment type="caution">
    <text evidence="1">The sequence shown here is derived from an EMBL/GenBank/DDBJ whole genome shotgun (WGS) entry which is preliminary data.</text>
</comment>
<evidence type="ECO:0008006" key="3">
    <source>
        <dbReference type="Google" id="ProtNLM"/>
    </source>
</evidence>
<protein>
    <recommendedName>
        <fullName evidence="3">SIR2-like domain-containing protein</fullName>
    </recommendedName>
</protein>